<name>A0AAV9ZC91_9AGAR</name>
<protein>
    <submittedName>
        <fullName evidence="1">Uncharacterized protein</fullName>
    </submittedName>
</protein>
<dbReference type="EMBL" id="JAWWNJ010000167">
    <property type="protein sequence ID" value="KAK6977473.1"/>
    <property type="molecule type" value="Genomic_DNA"/>
</dbReference>
<keyword evidence="2" id="KW-1185">Reference proteome</keyword>
<accession>A0AAV9ZC91</accession>
<evidence type="ECO:0000313" key="2">
    <source>
        <dbReference type="Proteomes" id="UP001362999"/>
    </source>
</evidence>
<proteinExistence type="predicted"/>
<sequence length="334" mass="37716">MSPLVRQQSRSSIFSWWSDSNPNLSGPTLNLHALAKPLMKLMYHRQAQEFIAQSRGAPLSSDILSIFSSYLPLNYISASTKIAILAELIDRVDVGGSGELQAILDSPVWTQTPDLLRSRNSEIWSLASQLSVLGDAQSAKQLTPPLSLPPPTCQHPPRIWRNNLSRAIDQSLVLEAELRRKKEIRNVNIIVLGPRDCGKTTLLKGLRSCFAPKAFRAEMDVWRPAIRLNLMRSMNFLISLVLQSSPSSELKRLAMKIASDTYKVEETLFSCIAPPEMILQAGWYRFSRVAEFSSPNGLIPFRREHMREEEERATRLLSVCASDMQELWTCSMYL</sequence>
<organism evidence="1 2">
    <name type="scientific">Favolaschia claudopus</name>
    <dbReference type="NCBI Taxonomy" id="2862362"/>
    <lineage>
        <taxon>Eukaryota</taxon>
        <taxon>Fungi</taxon>
        <taxon>Dikarya</taxon>
        <taxon>Basidiomycota</taxon>
        <taxon>Agaricomycotina</taxon>
        <taxon>Agaricomycetes</taxon>
        <taxon>Agaricomycetidae</taxon>
        <taxon>Agaricales</taxon>
        <taxon>Marasmiineae</taxon>
        <taxon>Mycenaceae</taxon>
        <taxon>Favolaschia</taxon>
    </lineage>
</organism>
<dbReference type="AlphaFoldDB" id="A0AAV9ZC91"/>
<comment type="caution">
    <text evidence="1">The sequence shown here is derived from an EMBL/GenBank/DDBJ whole genome shotgun (WGS) entry which is preliminary data.</text>
</comment>
<evidence type="ECO:0000313" key="1">
    <source>
        <dbReference type="EMBL" id="KAK6977473.1"/>
    </source>
</evidence>
<dbReference type="Proteomes" id="UP001362999">
    <property type="component" value="Unassembled WGS sequence"/>
</dbReference>
<reference evidence="1 2" key="1">
    <citation type="journal article" date="2024" name="J Genomics">
        <title>Draft genome sequencing and assembly of Favolaschia claudopus CIRM-BRFM 2984 isolated from oak limbs.</title>
        <authorList>
            <person name="Navarro D."/>
            <person name="Drula E."/>
            <person name="Chaduli D."/>
            <person name="Cazenave R."/>
            <person name="Ahrendt S."/>
            <person name="Wang J."/>
            <person name="Lipzen A."/>
            <person name="Daum C."/>
            <person name="Barry K."/>
            <person name="Grigoriev I.V."/>
            <person name="Favel A."/>
            <person name="Rosso M.N."/>
            <person name="Martin F."/>
        </authorList>
    </citation>
    <scope>NUCLEOTIDE SEQUENCE [LARGE SCALE GENOMIC DNA]</scope>
    <source>
        <strain evidence="1 2">CIRM-BRFM 2984</strain>
    </source>
</reference>
<gene>
    <name evidence="1" type="ORF">R3P38DRAFT_3472319</name>
</gene>